<evidence type="ECO:0000313" key="1">
    <source>
        <dbReference type="EMBL" id="MFC3960159.1"/>
    </source>
</evidence>
<reference evidence="1 2" key="1">
    <citation type="journal article" date="2019" name="Int. J. Syst. Evol. Microbiol.">
        <title>The Global Catalogue of Microorganisms (GCM) 10K type strain sequencing project: providing services to taxonomists for standard genome sequencing and annotation.</title>
        <authorList>
            <consortium name="The Broad Institute Genomics Platform"/>
            <consortium name="The Broad Institute Genome Sequencing Center for Infectious Disease"/>
            <person name="Wu L."/>
            <person name="Ma J."/>
        </authorList>
    </citation>
    <scope>NUCLEOTIDE SEQUENCE [LARGE SCALE GENOMIC DNA]</scope>
    <source>
        <strain evidence="1 2">IBRC-M 10256</strain>
    </source>
</reference>
<proteinExistence type="predicted"/>
<dbReference type="Proteomes" id="UP001595846">
    <property type="component" value="Unassembled WGS sequence"/>
</dbReference>
<dbReference type="AlphaFoldDB" id="A0ABD5NSW5"/>
<keyword evidence="2" id="KW-1185">Reference proteome</keyword>
<evidence type="ECO:0000313" key="2">
    <source>
        <dbReference type="Proteomes" id="UP001595846"/>
    </source>
</evidence>
<name>A0ABD5NSW5_9EURY</name>
<protein>
    <submittedName>
        <fullName evidence="1">Uncharacterized protein</fullName>
    </submittedName>
</protein>
<dbReference type="EMBL" id="JBHSAQ010000016">
    <property type="protein sequence ID" value="MFC3960159.1"/>
    <property type="molecule type" value="Genomic_DNA"/>
</dbReference>
<gene>
    <name evidence="1" type="ORF">ACFOUR_17505</name>
</gene>
<organism evidence="1 2">
    <name type="scientific">Halovivax cerinus</name>
    <dbReference type="NCBI Taxonomy" id="1487865"/>
    <lineage>
        <taxon>Archaea</taxon>
        <taxon>Methanobacteriati</taxon>
        <taxon>Methanobacteriota</taxon>
        <taxon>Stenosarchaea group</taxon>
        <taxon>Halobacteria</taxon>
        <taxon>Halobacteriales</taxon>
        <taxon>Natrialbaceae</taxon>
        <taxon>Halovivax</taxon>
    </lineage>
</organism>
<accession>A0ABD5NSW5</accession>
<sequence>MKPAPTLEDYEELAGVEIDLSEHDIDRETINAELERLYEA</sequence>
<dbReference type="RefSeq" id="WP_256532438.1">
    <property type="nucleotide sequence ID" value="NZ_CP101824.1"/>
</dbReference>
<dbReference type="GeneID" id="73901521"/>
<comment type="caution">
    <text evidence="1">The sequence shown here is derived from an EMBL/GenBank/DDBJ whole genome shotgun (WGS) entry which is preliminary data.</text>
</comment>